<gene>
    <name evidence="1" type="ORF">CINC_LOCUS1993</name>
</gene>
<evidence type="ECO:0000313" key="1">
    <source>
        <dbReference type="EMBL" id="CAD0200306.1"/>
    </source>
</evidence>
<evidence type="ECO:0000313" key="2">
    <source>
        <dbReference type="Proteomes" id="UP001154114"/>
    </source>
</evidence>
<dbReference type="EMBL" id="LR824015">
    <property type="protein sequence ID" value="CAD0200306.1"/>
    <property type="molecule type" value="Genomic_DNA"/>
</dbReference>
<dbReference type="AlphaFoldDB" id="A0A9N8KSU3"/>
<organism evidence="1 2">
    <name type="scientific">Chrysodeixis includens</name>
    <name type="common">Soybean looper</name>
    <name type="synonym">Pseudoplusia includens</name>
    <dbReference type="NCBI Taxonomy" id="689277"/>
    <lineage>
        <taxon>Eukaryota</taxon>
        <taxon>Metazoa</taxon>
        <taxon>Ecdysozoa</taxon>
        <taxon>Arthropoda</taxon>
        <taxon>Hexapoda</taxon>
        <taxon>Insecta</taxon>
        <taxon>Pterygota</taxon>
        <taxon>Neoptera</taxon>
        <taxon>Endopterygota</taxon>
        <taxon>Lepidoptera</taxon>
        <taxon>Glossata</taxon>
        <taxon>Ditrysia</taxon>
        <taxon>Noctuoidea</taxon>
        <taxon>Noctuidae</taxon>
        <taxon>Plusiinae</taxon>
        <taxon>Chrysodeixis</taxon>
    </lineage>
</organism>
<keyword evidence="2" id="KW-1185">Reference proteome</keyword>
<proteinExistence type="predicted"/>
<accession>A0A9N8KSU3</accession>
<protein>
    <submittedName>
        <fullName evidence="1">Uncharacterized protein</fullName>
    </submittedName>
</protein>
<dbReference type="Proteomes" id="UP001154114">
    <property type="component" value="Chromosome 12"/>
</dbReference>
<sequence>MEHWDSPFILSKHSSDSNTISAKIIGISEHTKQGWTRNCIIMIIYSFHEFSLAEGAGLLVNVLKAGTIQIYSVRTSCSQNSQHMHTLNIDTLTDLYNYYSDGLMLTGYSRALTTIIKKVLIFKVHLH</sequence>
<name>A0A9N8KSU3_CHRIL</name>
<reference evidence="1" key="1">
    <citation type="submission" date="2021-12" db="EMBL/GenBank/DDBJ databases">
        <authorList>
            <person name="King R."/>
        </authorList>
    </citation>
    <scope>NUCLEOTIDE SEQUENCE</scope>
</reference>